<organism evidence="1 2">
    <name type="scientific">Panagrolaimus sp. PS1159</name>
    <dbReference type="NCBI Taxonomy" id="55785"/>
    <lineage>
        <taxon>Eukaryota</taxon>
        <taxon>Metazoa</taxon>
        <taxon>Ecdysozoa</taxon>
        <taxon>Nematoda</taxon>
        <taxon>Chromadorea</taxon>
        <taxon>Rhabditida</taxon>
        <taxon>Tylenchina</taxon>
        <taxon>Panagrolaimomorpha</taxon>
        <taxon>Panagrolaimoidea</taxon>
        <taxon>Panagrolaimidae</taxon>
        <taxon>Panagrolaimus</taxon>
    </lineage>
</organism>
<sequence length="704" mass="80088">MTWAIFTFHVFFIVISINARPEKLWEIQSYSNSTSKERILRSPHIPSSRPQKIRLVNYEQRHLAAQRQQIETNAKNTTYLETVRQKMRGVPTQAVEQVLPILSQEVKADHNRLPELDTYHKARQLFEPREDISTLSPLSELEIKADYQLQKSMQRTTMKTKIYPTEAIDNETNNSDPLNFAPTTQLSSTLASTTPMSNFLQPTVMPQFPPFQPFPMFQNLSQPAFVNPLEIPTFIQPPQSPSLPGFPSGAAINNNNNQNFTTTKPQFEQLGCGFDLLSNTCKDVFNIGWCNSCEDFGNIFLHDCKCTLPSQKYQQFNSTLAPDVANLPIQPQSIGLQHQQQQFPPQFISGLIMALWVDKYRPTELSKLNYHHELSTNLTELVKTQNFPHLLFYGPDGSGKSTRIRCILKELYGNGADNVRMEYRNFETASGKKLELMVLSSLYHIEVTPSDVGIHDRIVVQELIKHMAQSQQIDTATQKSFKVVILMEADTLSKDAQHALRRTMEKYAGSCKIIMCCNSVSKIIEPLRSRCMVIRVSAPNPDELKSCLKAATTGEHLDVSDRFLNSIAERSNGNLRRALLLLESSAAQYGKKLDSQKVIEPDWQCYIRDTATIILKNCTSDGLLKVRTRIYDLLTRCIPTYVIFEELLEALLPHCDATIRRHVIESAAHFEHTAVLGSKDIYHLDAFVATFMAIYKNHQILNSR</sequence>
<accession>A0AC35FGX4</accession>
<evidence type="ECO:0000313" key="1">
    <source>
        <dbReference type="Proteomes" id="UP000887580"/>
    </source>
</evidence>
<dbReference type="Proteomes" id="UP000887580">
    <property type="component" value="Unplaced"/>
</dbReference>
<evidence type="ECO:0000313" key="2">
    <source>
        <dbReference type="WBParaSite" id="PS1159_v2.g17390.t1"/>
    </source>
</evidence>
<dbReference type="WBParaSite" id="PS1159_v2.g17390.t1">
    <property type="protein sequence ID" value="PS1159_v2.g17390.t1"/>
    <property type="gene ID" value="PS1159_v2.g17390"/>
</dbReference>
<name>A0AC35FGX4_9BILA</name>
<proteinExistence type="predicted"/>
<reference evidence="2" key="1">
    <citation type="submission" date="2022-11" db="UniProtKB">
        <authorList>
            <consortium name="WormBaseParasite"/>
        </authorList>
    </citation>
    <scope>IDENTIFICATION</scope>
</reference>
<protein>
    <submittedName>
        <fullName evidence="2">AAA+ ATPase domain-containing protein</fullName>
    </submittedName>
</protein>